<reference evidence="3" key="1">
    <citation type="journal article" date="2020" name="Stud. Mycol.">
        <title>101 Dothideomycetes genomes: a test case for predicting lifestyles and emergence of pathogens.</title>
        <authorList>
            <person name="Haridas S."/>
            <person name="Albert R."/>
            <person name="Binder M."/>
            <person name="Bloem J."/>
            <person name="Labutti K."/>
            <person name="Salamov A."/>
            <person name="Andreopoulos B."/>
            <person name="Baker S."/>
            <person name="Barry K."/>
            <person name="Bills G."/>
            <person name="Bluhm B."/>
            <person name="Cannon C."/>
            <person name="Castanera R."/>
            <person name="Culley D."/>
            <person name="Daum C."/>
            <person name="Ezra D."/>
            <person name="Gonzalez J."/>
            <person name="Henrissat B."/>
            <person name="Kuo A."/>
            <person name="Liang C."/>
            <person name="Lipzen A."/>
            <person name="Lutzoni F."/>
            <person name="Magnuson J."/>
            <person name="Mondo S."/>
            <person name="Nolan M."/>
            <person name="Ohm R."/>
            <person name="Pangilinan J."/>
            <person name="Park H.-J."/>
            <person name="Ramirez L."/>
            <person name="Alfaro M."/>
            <person name="Sun H."/>
            <person name="Tritt A."/>
            <person name="Yoshinaga Y."/>
            <person name="Zwiers L.-H."/>
            <person name="Turgeon B."/>
            <person name="Goodwin S."/>
            <person name="Spatafora J."/>
            <person name="Crous P."/>
            <person name="Grigoriev I."/>
        </authorList>
    </citation>
    <scope>NUCLEOTIDE SEQUENCE</scope>
    <source>
        <strain evidence="3">ATCC 74209</strain>
    </source>
</reference>
<feature type="coiled-coil region" evidence="1">
    <location>
        <begin position="484"/>
        <end position="591"/>
    </location>
</feature>
<gene>
    <name evidence="3" type="ORF">GQ43DRAFT_463500</name>
</gene>
<evidence type="ECO:0000313" key="3">
    <source>
        <dbReference type="EMBL" id="KAF2201017.1"/>
    </source>
</evidence>
<dbReference type="Proteomes" id="UP000799536">
    <property type="component" value="Unassembled WGS sequence"/>
</dbReference>
<evidence type="ECO:0000256" key="1">
    <source>
        <dbReference type="SAM" id="Coils"/>
    </source>
</evidence>
<name>A0A9P4JKG9_9PLEO</name>
<proteinExistence type="predicted"/>
<keyword evidence="1" id="KW-0175">Coiled coil</keyword>
<sequence>MDLSNIFGRKNKKKIEQLSQHKKKWERNKAAHRSSRRHLSSSRSDVGQAYAQSEGIEGHHGRHHEGTSQYYEGRELNTSTMRPSLSHPVYAPPLQLTHSVYNPSSHSQYQPADVSRRPAENQHQFHHPDTTAPSELADTSRRPVLELPGDKPVPNRLVQGSKSEGRNTLSKIFSRRNNAEKTENFQKTNQQENSQSDDLMSRLDEMIGQLTAFGQTADADSTYSTCSRSSASTEDILSANTDHNILPIQRPTTSEREPRNPSNNTDVESSCADQTGSSTTLEAKLTLSNILNHLLDAAQDFQELRPSISNNVEAAVIQCLEKYKYLKKGLEPIQQKIAKTAGMRKEITNATVLLEECKKKLTAYEYESICKSEEMRRLKEANQQASQQWHTQEERHKQATEALTNTLNERWDQRVRNLHSTIQLNETRKVEEITRLSNKFEKERQEWKNKYSYLEERSKEERRSHSNTIVALKSNFALEQTNWNQELQSIKEKHRQEIKALETGFEPERRRWRESLQIAKRDYESQLVEETKRHDTETEALHEEIVSLKSLVEKERDEVEQRIRRNEEEVKKACEARIMDLRANNEKLMRALVDRDHVKGLTDPQLASRFEDLKILLEGFSRNVQWDSAKERDWPFSETRLQKFQGKTATRRLKQQIVQSYLWAILYDHIFITPYQVFGEEGKLLLAEWTDTFGRDQFSTAAPDWPEPTEASEKARSETIKRCLEQIQQESGSNVKRCSDQTLSTVTDQVLNAVKRVTTTGPKEVEDLRKLVNTAAKLWLEVCSQRYRILVVLPNSTGNIFDREQKRDNRALKVIVKPELRRIGNSQGQELSKQEAIGKWKGEEVVYEIR</sequence>
<comment type="caution">
    <text evidence="3">The sequence shown here is derived from an EMBL/GenBank/DDBJ whole genome shotgun (WGS) entry which is preliminary data.</text>
</comment>
<accession>A0A9P4JKG9</accession>
<dbReference type="AlphaFoldDB" id="A0A9P4JKG9"/>
<dbReference type="OrthoDB" id="5430054at2759"/>
<feature type="compositionally biased region" description="Basic residues" evidence="2">
    <location>
        <begin position="20"/>
        <end position="40"/>
    </location>
</feature>
<evidence type="ECO:0000313" key="4">
    <source>
        <dbReference type="Proteomes" id="UP000799536"/>
    </source>
</evidence>
<organism evidence="3 4">
    <name type="scientific">Delitschia confertaspora ATCC 74209</name>
    <dbReference type="NCBI Taxonomy" id="1513339"/>
    <lineage>
        <taxon>Eukaryota</taxon>
        <taxon>Fungi</taxon>
        <taxon>Dikarya</taxon>
        <taxon>Ascomycota</taxon>
        <taxon>Pezizomycotina</taxon>
        <taxon>Dothideomycetes</taxon>
        <taxon>Pleosporomycetidae</taxon>
        <taxon>Pleosporales</taxon>
        <taxon>Delitschiaceae</taxon>
        <taxon>Delitschia</taxon>
    </lineage>
</organism>
<dbReference type="EMBL" id="ML993994">
    <property type="protein sequence ID" value="KAF2201017.1"/>
    <property type="molecule type" value="Genomic_DNA"/>
</dbReference>
<feature type="region of interest" description="Disordered" evidence="2">
    <location>
        <begin position="234"/>
        <end position="275"/>
    </location>
</feature>
<protein>
    <submittedName>
        <fullName evidence="3">Uncharacterized protein</fullName>
    </submittedName>
</protein>
<keyword evidence="4" id="KW-1185">Reference proteome</keyword>
<feature type="compositionally biased region" description="Polar residues" evidence="2">
    <location>
        <begin position="158"/>
        <end position="171"/>
    </location>
</feature>
<feature type="region of interest" description="Disordered" evidence="2">
    <location>
        <begin position="1"/>
        <end position="196"/>
    </location>
</feature>
<evidence type="ECO:0000256" key="2">
    <source>
        <dbReference type="SAM" id="MobiDB-lite"/>
    </source>
</evidence>
<feature type="compositionally biased region" description="Polar residues" evidence="2">
    <location>
        <begin position="260"/>
        <end position="275"/>
    </location>
</feature>
<feature type="compositionally biased region" description="Polar residues" evidence="2">
    <location>
        <begin position="185"/>
        <end position="196"/>
    </location>
</feature>
<feature type="compositionally biased region" description="Polar residues" evidence="2">
    <location>
        <begin position="96"/>
        <end position="110"/>
    </location>
</feature>
<feature type="coiled-coil region" evidence="1">
    <location>
        <begin position="430"/>
        <end position="457"/>
    </location>
</feature>